<dbReference type="eggNOG" id="KOG2234">
    <property type="taxonomic scope" value="Eukaryota"/>
</dbReference>
<dbReference type="InterPro" id="IPR037185">
    <property type="entry name" value="EmrE-like"/>
</dbReference>
<dbReference type="PIRSF" id="PIRSF005799">
    <property type="entry name" value="UDP-gal_transpt"/>
    <property type="match status" value="1"/>
</dbReference>
<feature type="transmembrane region" description="Helical" evidence="5">
    <location>
        <begin position="44"/>
        <end position="63"/>
    </location>
</feature>
<accession>A0A0D2WHB6</accession>
<dbReference type="SUPFAM" id="SSF103481">
    <property type="entry name" value="Multidrug resistance efflux transporter EmrE"/>
    <property type="match status" value="1"/>
</dbReference>
<dbReference type="RefSeq" id="XP_004365425.1">
    <property type="nucleotide sequence ID" value="XM_004365368.2"/>
</dbReference>
<dbReference type="OMA" id="EIHRTHH"/>
<feature type="transmembrane region" description="Helical" evidence="5">
    <location>
        <begin position="111"/>
        <end position="131"/>
    </location>
</feature>
<proteinExistence type="predicted"/>
<name>A0A0D2WHB6_CAPO3</name>
<feature type="transmembrane region" description="Helical" evidence="5">
    <location>
        <begin position="277"/>
        <end position="298"/>
    </location>
</feature>
<reference evidence="7" key="1">
    <citation type="submission" date="2011-02" db="EMBL/GenBank/DDBJ databases">
        <title>The Genome Sequence of Capsaspora owczarzaki ATCC 30864.</title>
        <authorList>
            <person name="Russ C."/>
            <person name="Cuomo C."/>
            <person name="Burger G."/>
            <person name="Gray M.W."/>
            <person name="Holland P.W.H."/>
            <person name="King N."/>
            <person name="Lang F.B.F."/>
            <person name="Roger A.J."/>
            <person name="Ruiz-Trillo I."/>
            <person name="Young S.K."/>
            <person name="Zeng Q."/>
            <person name="Gargeya S."/>
            <person name="Alvarado L."/>
            <person name="Berlin A."/>
            <person name="Chapman S.B."/>
            <person name="Chen Z."/>
            <person name="Freedman E."/>
            <person name="Gellesch M."/>
            <person name="Goldberg J."/>
            <person name="Griggs A."/>
            <person name="Gujja S."/>
            <person name="Heilman E."/>
            <person name="Heiman D."/>
            <person name="Howarth C."/>
            <person name="Mehta T."/>
            <person name="Neiman D."/>
            <person name="Pearson M."/>
            <person name="Roberts A."/>
            <person name="Saif S."/>
            <person name="Shea T."/>
            <person name="Shenoy N."/>
            <person name="Sisk P."/>
            <person name="Stolte C."/>
            <person name="Sykes S."/>
            <person name="White J."/>
            <person name="Yandava C."/>
            <person name="Haas B."/>
            <person name="Nusbaum C."/>
            <person name="Birren B."/>
        </authorList>
    </citation>
    <scope>NUCLEOTIDE SEQUENCE</scope>
    <source>
        <strain evidence="7">ATCC 30864</strain>
    </source>
</reference>
<keyword evidence="3 5" id="KW-1133">Transmembrane helix</keyword>
<dbReference type="GO" id="GO:0015165">
    <property type="term" value="F:pyrimidine nucleotide-sugar transmembrane transporter activity"/>
    <property type="evidence" value="ECO:0007669"/>
    <property type="project" value="InterPro"/>
</dbReference>
<evidence type="ECO:0000313" key="6">
    <source>
        <dbReference type="EMBL" id="KJE88990.1"/>
    </source>
</evidence>
<dbReference type="GO" id="GO:0000139">
    <property type="term" value="C:Golgi membrane"/>
    <property type="evidence" value="ECO:0007669"/>
    <property type="project" value="InterPro"/>
</dbReference>
<keyword evidence="7" id="KW-1185">Reference proteome</keyword>
<dbReference type="InterPro" id="IPR007271">
    <property type="entry name" value="Nuc_sug_transpt"/>
</dbReference>
<dbReference type="AlphaFoldDB" id="A0A0D2WHB6"/>
<feature type="transmembrane region" description="Helical" evidence="5">
    <location>
        <begin position="378"/>
        <end position="399"/>
    </location>
</feature>
<feature type="transmembrane region" description="Helical" evidence="5">
    <location>
        <begin position="406"/>
        <end position="422"/>
    </location>
</feature>
<feature type="transmembrane region" description="Helical" evidence="5">
    <location>
        <begin position="5"/>
        <end position="24"/>
    </location>
</feature>
<evidence type="ECO:0000256" key="4">
    <source>
        <dbReference type="ARBA" id="ARBA00023136"/>
    </source>
</evidence>
<organism evidence="6 7">
    <name type="scientific">Capsaspora owczarzaki (strain ATCC 30864)</name>
    <dbReference type="NCBI Taxonomy" id="595528"/>
    <lineage>
        <taxon>Eukaryota</taxon>
        <taxon>Filasterea</taxon>
        <taxon>Capsaspora</taxon>
    </lineage>
</organism>
<evidence type="ECO:0000256" key="1">
    <source>
        <dbReference type="ARBA" id="ARBA00004141"/>
    </source>
</evidence>
<evidence type="ECO:0000256" key="5">
    <source>
        <dbReference type="SAM" id="Phobius"/>
    </source>
</evidence>
<dbReference type="Proteomes" id="UP000008743">
    <property type="component" value="Unassembled WGS sequence"/>
</dbReference>
<dbReference type="Pfam" id="PF04142">
    <property type="entry name" value="Nuc_sug_transp"/>
    <property type="match status" value="2"/>
</dbReference>
<dbReference type="OrthoDB" id="419167at2759"/>
<keyword evidence="2 5" id="KW-0812">Transmembrane</keyword>
<dbReference type="PANTHER" id="PTHR10231">
    <property type="entry name" value="NUCLEOTIDE-SUGAR TRANSMEMBRANE TRANSPORTER"/>
    <property type="match status" value="1"/>
</dbReference>
<sequence>MGLTALFPTTFSVVIFVSYMGLFINQGLLITASKNAQNGYNYNMTTVVLLTELLKMLLAIGLFVRSHSFKRYFEEAKKHRRMLLFYTVPAFLYCLYNNLTFVNLSNYDPTSYFLLLQLRVVVTGVVFQILFRKRLSRMQWISLFILTTGCVVKEWGNGHKSKPAPLPQPLVTGASGLHEVGVREIEAEIGQRRFKRIDEGDIPAPIQRLAQPEDGGPAPHQQNGIVAMAALDTPDNVGTKQQQKQLAKVEAALDTADGSVWSMSDLLSSMSGDRSSLLNVFFILILVQVFCSCFAGVYNEYLLKSLGSDMDVQLQNSFMYLNSIIFNVFVLAATGQLGNAVSSENVAAIFSIRVFPIVLNNALIGIVTSLFLKTLDSIVKVFASALELIFTALLSWLFFGFAIDGYTVIAIGFVSLAIYLYAKNPVQSPQPATLPVVVAKDSNQQ</sequence>
<dbReference type="PhylomeDB" id="A0A0D2WHB6"/>
<feature type="transmembrane region" description="Helical" evidence="5">
    <location>
        <begin position="318"/>
        <end position="338"/>
    </location>
</feature>
<dbReference type="EMBL" id="KE346360">
    <property type="protein sequence ID" value="KJE88990.1"/>
    <property type="molecule type" value="Genomic_DNA"/>
</dbReference>
<protein>
    <submittedName>
        <fullName evidence="6">UDP-galactose transporter</fullName>
    </submittedName>
</protein>
<evidence type="ECO:0000313" key="7">
    <source>
        <dbReference type="Proteomes" id="UP000008743"/>
    </source>
</evidence>
<feature type="transmembrane region" description="Helical" evidence="5">
    <location>
        <begin position="350"/>
        <end position="372"/>
    </location>
</feature>
<dbReference type="InParanoid" id="A0A0D2WHB6"/>
<gene>
    <name evidence="6" type="ORF">CAOG_000554</name>
</gene>
<dbReference type="STRING" id="595528.A0A0D2WHB6"/>
<evidence type="ECO:0000256" key="2">
    <source>
        <dbReference type="ARBA" id="ARBA00022692"/>
    </source>
</evidence>
<feature type="transmembrane region" description="Helical" evidence="5">
    <location>
        <begin position="83"/>
        <end position="99"/>
    </location>
</feature>
<keyword evidence="4 5" id="KW-0472">Membrane</keyword>
<comment type="subcellular location">
    <subcellularLocation>
        <location evidence="1">Membrane</location>
        <topology evidence="1">Multi-pass membrane protein</topology>
    </subcellularLocation>
</comment>
<evidence type="ECO:0000256" key="3">
    <source>
        <dbReference type="ARBA" id="ARBA00022989"/>
    </source>
</evidence>